<accession>A0A0G0JK44</accession>
<dbReference type="Proteomes" id="UP000034471">
    <property type="component" value="Unassembled WGS sequence"/>
</dbReference>
<gene>
    <name evidence="1" type="ORF">US54_C0045G0005</name>
</gene>
<organism evidence="1 2">
    <name type="scientific">Candidatus Roizmanbacteria bacterium GW2011_GWA2_37_7</name>
    <dbReference type="NCBI Taxonomy" id="1618481"/>
    <lineage>
        <taxon>Bacteria</taxon>
        <taxon>Candidatus Roizmaniibacteriota</taxon>
    </lineage>
</organism>
<evidence type="ECO:0000313" key="1">
    <source>
        <dbReference type="EMBL" id="KKQ37084.1"/>
    </source>
</evidence>
<dbReference type="STRING" id="1618481.US54_C0045G0005"/>
<dbReference type="EMBL" id="LBTJ01000045">
    <property type="protein sequence ID" value="KKQ37084.1"/>
    <property type="molecule type" value="Genomic_DNA"/>
</dbReference>
<name>A0A0G0JK44_9BACT</name>
<protein>
    <submittedName>
        <fullName evidence="1">Uncharacterized protein</fullName>
    </submittedName>
</protein>
<evidence type="ECO:0000313" key="2">
    <source>
        <dbReference type="Proteomes" id="UP000034471"/>
    </source>
</evidence>
<dbReference type="AlphaFoldDB" id="A0A0G0JK44"/>
<sequence length="173" mass="19252">MKRGPIIFILFLLSLLVFILGVQYGKTVNIADEALRILLSITPSPSPAASQQGAHTYKTYSNKLCGISFLYPDSFLLQESSSEASLFTPGKQKNLTASCSDNELPTQSQPNNVATRQVKLQQFSVVGHELKEKNSVFVQFSRKHPYNNQIITITVTEGLLPLIEKTFEFTRPS</sequence>
<proteinExistence type="predicted"/>
<reference evidence="1 2" key="1">
    <citation type="journal article" date="2015" name="Nature">
        <title>rRNA introns, odd ribosomes, and small enigmatic genomes across a large radiation of phyla.</title>
        <authorList>
            <person name="Brown C.T."/>
            <person name="Hug L.A."/>
            <person name="Thomas B.C."/>
            <person name="Sharon I."/>
            <person name="Castelle C.J."/>
            <person name="Singh A."/>
            <person name="Wilkins M.J."/>
            <person name="Williams K.H."/>
            <person name="Banfield J.F."/>
        </authorList>
    </citation>
    <scope>NUCLEOTIDE SEQUENCE [LARGE SCALE GENOMIC DNA]</scope>
</reference>
<comment type="caution">
    <text evidence="1">The sequence shown here is derived from an EMBL/GenBank/DDBJ whole genome shotgun (WGS) entry which is preliminary data.</text>
</comment>